<accession>A0A2N0VH01</accession>
<evidence type="ECO:0008006" key="3">
    <source>
        <dbReference type="Google" id="ProtNLM"/>
    </source>
</evidence>
<protein>
    <recommendedName>
        <fullName evidence="3">DUF2806 domain-containing protein</fullName>
    </recommendedName>
</protein>
<evidence type="ECO:0000313" key="2">
    <source>
        <dbReference type="Proteomes" id="UP000233398"/>
    </source>
</evidence>
<name>A0A2N0VH01_9BACT</name>
<dbReference type="Pfam" id="PF10987">
    <property type="entry name" value="DUF2806"/>
    <property type="match status" value="1"/>
</dbReference>
<dbReference type="Proteomes" id="UP000233398">
    <property type="component" value="Unassembled WGS sequence"/>
</dbReference>
<evidence type="ECO:0000313" key="1">
    <source>
        <dbReference type="EMBL" id="PKD43475.1"/>
    </source>
</evidence>
<gene>
    <name evidence="1" type="ORF">CWD77_07845</name>
</gene>
<keyword evidence="2" id="KW-1185">Reference proteome</keyword>
<dbReference type="AlphaFoldDB" id="A0A2N0VH01"/>
<sequence>MEIKDVTGLSDPLKKLIEVISQGVGAVFKPYLIRKTADAKAYEIKKISDAIKVNQVNLKEITYSDNQLSLTSIDRKELKTEDTLEVRAENRNQFQEQKKQKNIENITQKAAQQLGNEENVSKEPVDEDWTTRFFNYAEEISNEEMQNLWAQILAGEIKRPNSYSLRTLQVLRNLSREEAFIFAKVANYAIKSQNEWFVYNEKNVLKDFGISFKETTLLQEIDLLHSGISYNLDKSSSVVSANFIVGNKFVVVEKKPNAPRINFSILLFTSIGSEMLNLIQPKPDFKYIQKLASDLRSNDITVKYADILERNDSKVKYSKPLMDIPEL</sequence>
<dbReference type="RefSeq" id="WP_101073016.1">
    <property type="nucleotide sequence ID" value="NZ_PISP01000002.1"/>
</dbReference>
<reference evidence="1 2" key="1">
    <citation type="submission" date="2017-11" db="EMBL/GenBank/DDBJ databases">
        <title>Rhodohalobacter 15182 sp. nov., isolated from a salt lake.</title>
        <authorList>
            <person name="Han S."/>
        </authorList>
    </citation>
    <scope>NUCLEOTIDE SEQUENCE [LARGE SCALE GENOMIC DNA]</scope>
    <source>
        <strain evidence="1 2">15182</strain>
    </source>
</reference>
<dbReference type="InterPro" id="IPR021254">
    <property type="entry name" value="DUF2806"/>
</dbReference>
<dbReference type="OrthoDB" id="886161at2"/>
<dbReference type="EMBL" id="PISP01000002">
    <property type="protein sequence ID" value="PKD43475.1"/>
    <property type="molecule type" value="Genomic_DNA"/>
</dbReference>
<organism evidence="1 2">
    <name type="scientific">Rhodohalobacter barkolensis</name>
    <dbReference type="NCBI Taxonomy" id="2053187"/>
    <lineage>
        <taxon>Bacteria</taxon>
        <taxon>Pseudomonadati</taxon>
        <taxon>Balneolota</taxon>
        <taxon>Balneolia</taxon>
        <taxon>Balneolales</taxon>
        <taxon>Balneolaceae</taxon>
        <taxon>Rhodohalobacter</taxon>
    </lineage>
</organism>
<comment type="caution">
    <text evidence="1">The sequence shown here is derived from an EMBL/GenBank/DDBJ whole genome shotgun (WGS) entry which is preliminary data.</text>
</comment>
<proteinExistence type="predicted"/>